<evidence type="ECO:0000313" key="1">
    <source>
        <dbReference type="EMBL" id="KRO62866.1"/>
    </source>
</evidence>
<dbReference type="EMBL" id="LIBO01000027">
    <property type="protein sequence ID" value="KRO62866.1"/>
    <property type="molecule type" value="Genomic_DNA"/>
</dbReference>
<reference evidence="1 2" key="1">
    <citation type="submission" date="2015-10" db="EMBL/GenBank/DDBJ databases">
        <title>Metagenome-Assembled Genomes uncover a global brackish microbiome.</title>
        <authorList>
            <person name="Hugerth L.W."/>
            <person name="Larsson J."/>
            <person name="Alneberg J."/>
            <person name="Lindh M.V."/>
            <person name="Legrand C."/>
            <person name="Pinhassi J."/>
            <person name="Andersson A.F."/>
        </authorList>
    </citation>
    <scope>NUCLEOTIDE SEQUENCE [LARGE SCALE GENOMIC DNA]</scope>
    <source>
        <strain evidence="1">BACL18 MAG-120507-bin52</strain>
    </source>
</reference>
<protein>
    <submittedName>
        <fullName evidence="1">Uncharacterized protein</fullName>
    </submittedName>
</protein>
<organism evidence="1 2">
    <name type="scientific">Verrucomicrobia subdivision 6 bacterium BACL9 MAG-120507-bin52</name>
    <dbReference type="NCBI Taxonomy" id="1655590"/>
    <lineage>
        <taxon>Bacteria</taxon>
        <taxon>Pseudomonadati</taxon>
        <taxon>Verrucomicrobiota</taxon>
        <taxon>Verrucomicrobiia</taxon>
        <taxon>Verrucomicrobiales</taxon>
        <taxon>Verrucomicrobia subdivision 6</taxon>
    </lineage>
</organism>
<sequence length="74" mass="9110">MSFFSIVSRLNHLLYRRDLARLAPQDRSLARVWMIQFMKSNHPDWDDKKIDREYENLLHCRPMAVDEWIRRHQG</sequence>
<comment type="caution">
    <text evidence="1">The sequence shown here is derived from an EMBL/GenBank/DDBJ whole genome shotgun (WGS) entry which is preliminary data.</text>
</comment>
<dbReference type="Proteomes" id="UP000051269">
    <property type="component" value="Unassembled WGS sequence"/>
</dbReference>
<dbReference type="AlphaFoldDB" id="A0A0R2RNZ7"/>
<evidence type="ECO:0000313" key="2">
    <source>
        <dbReference type="Proteomes" id="UP000051269"/>
    </source>
</evidence>
<proteinExistence type="predicted"/>
<accession>A0A0R2RNZ7</accession>
<gene>
    <name evidence="1" type="ORF">ABR82_01720</name>
</gene>
<name>A0A0R2RNZ7_9BACT</name>